<feature type="compositionally biased region" description="Polar residues" evidence="6">
    <location>
        <begin position="157"/>
        <end position="178"/>
    </location>
</feature>
<evidence type="ECO:0000259" key="8">
    <source>
        <dbReference type="PROSITE" id="PS51380"/>
    </source>
</evidence>
<feature type="compositionally biased region" description="Acidic residues" evidence="6">
    <location>
        <begin position="1028"/>
        <end position="1041"/>
    </location>
</feature>
<feature type="compositionally biased region" description="Acidic residues" evidence="6">
    <location>
        <begin position="994"/>
        <end position="1005"/>
    </location>
</feature>
<dbReference type="GO" id="GO:0000822">
    <property type="term" value="F:inositol hexakisphosphate binding"/>
    <property type="evidence" value="ECO:0007669"/>
    <property type="project" value="TreeGrafter"/>
</dbReference>
<evidence type="ECO:0000256" key="1">
    <source>
        <dbReference type="ARBA" id="ARBA00004141"/>
    </source>
</evidence>
<dbReference type="PANTHER" id="PTHR10783:SF103">
    <property type="entry name" value="SOLUTE CARRIER FAMILY 53 MEMBER 1"/>
    <property type="match status" value="1"/>
</dbReference>
<reference evidence="11" key="2">
    <citation type="journal article" date="2009" name="Genome Res.">
        <title>Comparative genomic analyses of the human fungal pathogens Coccidioides and their relatives.</title>
        <authorList>
            <person name="Sharpton T.J."/>
            <person name="Stajich J.E."/>
            <person name="Rounsley S.D."/>
            <person name="Gardner M.J."/>
            <person name="Wortman J.R."/>
            <person name="Jordar V.S."/>
            <person name="Maiti R."/>
            <person name="Kodira C.D."/>
            <person name="Neafsey D.E."/>
            <person name="Zeng Q."/>
            <person name="Hung C.-Y."/>
            <person name="McMahan C."/>
            <person name="Muszewska A."/>
            <person name="Grynberg M."/>
            <person name="Mandel M.A."/>
            <person name="Kellner E.M."/>
            <person name="Barker B.M."/>
            <person name="Galgiani J.N."/>
            <person name="Orbach M.J."/>
            <person name="Kirkland T.N."/>
            <person name="Cole G.T."/>
            <person name="Henn M.R."/>
            <person name="Birren B.W."/>
            <person name="Taylor J.W."/>
        </authorList>
    </citation>
    <scope>NUCLEOTIDE SEQUENCE [LARGE SCALE GENOMIC DNA]</scope>
    <source>
        <strain evidence="11">RMSCC 3488</strain>
    </source>
</reference>
<dbReference type="CDD" id="cd14475">
    <property type="entry name" value="SPX_SYG1_like"/>
    <property type="match status" value="1"/>
</dbReference>
<comment type="subcellular location">
    <subcellularLocation>
        <location evidence="1">Membrane</location>
        <topology evidence="1">Multi-pass membrane protein</topology>
    </subcellularLocation>
</comment>
<dbReference type="OrthoDB" id="9970435at2759"/>
<dbReference type="InterPro" id="IPR004342">
    <property type="entry name" value="EXS_C"/>
</dbReference>
<feature type="compositionally biased region" description="Low complexity" evidence="6">
    <location>
        <begin position="313"/>
        <end position="324"/>
    </location>
</feature>
<evidence type="ECO:0000313" key="10">
    <source>
        <dbReference type="EMBL" id="KMM67708.1"/>
    </source>
</evidence>
<dbReference type="GO" id="GO:0005886">
    <property type="term" value="C:plasma membrane"/>
    <property type="evidence" value="ECO:0007669"/>
    <property type="project" value="TreeGrafter"/>
</dbReference>
<dbReference type="PROSITE" id="PS51380">
    <property type="entry name" value="EXS"/>
    <property type="match status" value="1"/>
</dbReference>
<feature type="region of interest" description="Disordered" evidence="6">
    <location>
        <begin position="967"/>
        <end position="1041"/>
    </location>
</feature>
<dbReference type="Pfam" id="PF03124">
    <property type="entry name" value="EXS"/>
    <property type="match status" value="1"/>
</dbReference>
<dbReference type="InterPro" id="IPR004331">
    <property type="entry name" value="SPX_dom"/>
</dbReference>
<dbReference type="GO" id="GO:0005794">
    <property type="term" value="C:Golgi apparatus"/>
    <property type="evidence" value="ECO:0007669"/>
    <property type="project" value="TreeGrafter"/>
</dbReference>
<evidence type="ECO:0000256" key="7">
    <source>
        <dbReference type="SAM" id="Phobius"/>
    </source>
</evidence>
<comment type="similarity">
    <text evidence="2">Belongs to the SYG1 (TC 2.A.94) family.</text>
</comment>
<evidence type="ECO:0000256" key="3">
    <source>
        <dbReference type="ARBA" id="ARBA00022692"/>
    </source>
</evidence>
<dbReference type="Pfam" id="PF03105">
    <property type="entry name" value="SPX"/>
    <property type="match status" value="1"/>
</dbReference>
<evidence type="ECO:0000256" key="6">
    <source>
        <dbReference type="SAM" id="MobiDB-lite"/>
    </source>
</evidence>
<feature type="transmembrane region" description="Helical" evidence="7">
    <location>
        <begin position="799"/>
        <end position="821"/>
    </location>
</feature>
<feature type="transmembrane region" description="Helical" evidence="7">
    <location>
        <begin position="722"/>
        <end position="745"/>
    </location>
</feature>
<evidence type="ECO:0000313" key="11">
    <source>
        <dbReference type="Proteomes" id="UP000054567"/>
    </source>
</evidence>
<name>A0A0J6FBS6_COCPO</name>
<evidence type="ECO:0000256" key="4">
    <source>
        <dbReference type="ARBA" id="ARBA00022989"/>
    </source>
</evidence>
<feature type="compositionally biased region" description="Basic and acidic residues" evidence="6">
    <location>
        <begin position="968"/>
        <end position="993"/>
    </location>
</feature>
<feature type="transmembrane region" description="Helical" evidence="7">
    <location>
        <begin position="607"/>
        <end position="629"/>
    </location>
</feature>
<dbReference type="AlphaFoldDB" id="A0A0J6FBS6"/>
<feature type="domain" description="EXS" evidence="8">
    <location>
        <begin position="688"/>
        <end position="882"/>
    </location>
</feature>
<keyword evidence="5 7" id="KW-0472">Membrane</keyword>
<feature type="transmembrane region" description="Helical" evidence="7">
    <location>
        <begin position="757"/>
        <end position="779"/>
    </location>
</feature>
<dbReference type="EMBL" id="DS268110">
    <property type="protein sequence ID" value="KMM67708.1"/>
    <property type="molecule type" value="Genomic_DNA"/>
</dbReference>
<reference evidence="11" key="3">
    <citation type="journal article" date="2010" name="Genome Res.">
        <title>Population genomic sequencing of Coccidioides fungi reveals recent hybridization and transposon control.</title>
        <authorList>
            <person name="Neafsey D.E."/>
            <person name="Barker B.M."/>
            <person name="Sharpton T.J."/>
            <person name="Stajich J.E."/>
            <person name="Park D.J."/>
            <person name="Whiston E."/>
            <person name="Hung C.-Y."/>
            <person name="McMahan C."/>
            <person name="White J."/>
            <person name="Sykes S."/>
            <person name="Heiman D."/>
            <person name="Young S."/>
            <person name="Zeng Q."/>
            <person name="Abouelleil A."/>
            <person name="Aftuck L."/>
            <person name="Bessette D."/>
            <person name="Brown A."/>
            <person name="FitzGerald M."/>
            <person name="Lui A."/>
            <person name="Macdonald J.P."/>
            <person name="Priest M."/>
            <person name="Orbach M.J."/>
            <person name="Galgiani J.N."/>
            <person name="Kirkland T.N."/>
            <person name="Cole G.T."/>
            <person name="Birren B.W."/>
            <person name="Henn M.R."/>
            <person name="Taylor J.W."/>
            <person name="Rounsley S.D."/>
        </authorList>
    </citation>
    <scope>NUCLEOTIDE SEQUENCE [LARGE SCALE GENOMIC DNA]</scope>
    <source>
        <strain evidence="11">RMSCC 3488</strain>
    </source>
</reference>
<dbReference type="PROSITE" id="PS51382">
    <property type="entry name" value="SPX"/>
    <property type="match status" value="1"/>
</dbReference>
<keyword evidence="4 7" id="KW-1133">Transmembrane helix</keyword>
<protein>
    <submittedName>
        <fullName evidence="10">SYG1 protein</fullName>
    </submittedName>
</protein>
<dbReference type="GO" id="GO:0016036">
    <property type="term" value="P:cellular response to phosphate starvation"/>
    <property type="evidence" value="ECO:0007669"/>
    <property type="project" value="TreeGrafter"/>
</dbReference>
<dbReference type="PANTHER" id="PTHR10783">
    <property type="entry name" value="XENOTROPIC AND POLYTROPIC RETROVIRUS RECEPTOR 1-RELATED"/>
    <property type="match status" value="1"/>
</dbReference>
<dbReference type="Proteomes" id="UP000054567">
    <property type="component" value="Unassembled WGS sequence"/>
</dbReference>
<feature type="domain" description="SPX" evidence="9">
    <location>
        <begin position="1"/>
        <end position="432"/>
    </location>
</feature>
<evidence type="ECO:0000256" key="5">
    <source>
        <dbReference type="ARBA" id="ARBA00023136"/>
    </source>
</evidence>
<accession>A0A0J6FBS6</accession>
<keyword evidence="3 7" id="KW-0812">Transmembrane</keyword>
<proteinExistence type="inferred from homology"/>
<evidence type="ECO:0000259" key="9">
    <source>
        <dbReference type="PROSITE" id="PS51382"/>
    </source>
</evidence>
<feature type="transmembrane region" description="Helical" evidence="7">
    <location>
        <begin position="492"/>
        <end position="513"/>
    </location>
</feature>
<feature type="transmembrane region" description="Helical" evidence="7">
    <location>
        <begin position="533"/>
        <end position="551"/>
    </location>
</feature>
<reference evidence="10 11" key="1">
    <citation type="submission" date="2007-06" db="EMBL/GenBank/DDBJ databases">
        <title>The Genome Sequence of Coccidioides posadasii RMSCC_3488.</title>
        <authorList>
            <consortium name="Coccidioides Genome Resources Consortium"/>
            <consortium name="The Broad Institute Genome Sequencing Platform"/>
            <person name="Henn M.R."/>
            <person name="Sykes S."/>
            <person name="Young S."/>
            <person name="Jaffe D."/>
            <person name="Berlin A."/>
            <person name="Alvarez P."/>
            <person name="Butler J."/>
            <person name="Gnerre S."/>
            <person name="Grabherr M."/>
            <person name="Mauceli E."/>
            <person name="Brockman W."/>
            <person name="Kodira C."/>
            <person name="Alvarado L."/>
            <person name="Zeng Q."/>
            <person name="Crawford M."/>
            <person name="Antoine C."/>
            <person name="Devon K."/>
            <person name="Galgiani J."/>
            <person name="Orsborn K."/>
            <person name="Lewis M.L."/>
            <person name="Nusbaum C."/>
            <person name="Galagan J."/>
            <person name="Birren B."/>
        </authorList>
    </citation>
    <scope>NUCLEOTIDE SEQUENCE [LARGE SCALE GENOMIC DNA]</scope>
    <source>
        <strain evidence="10 11">RMSCC 3488</strain>
    </source>
</reference>
<feature type="region of interest" description="Disordered" evidence="6">
    <location>
        <begin position="298"/>
        <end position="333"/>
    </location>
</feature>
<feature type="compositionally biased region" description="Polar residues" evidence="6">
    <location>
        <begin position="133"/>
        <end position="144"/>
    </location>
</feature>
<feature type="transmembrane region" description="Helical" evidence="7">
    <location>
        <begin position="580"/>
        <end position="601"/>
    </location>
</feature>
<evidence type="ECO:0000256" key="2">
    <source>
        <dbReference type="ARBA" id="ARBA00009665"/>
    </source>
</evidence>
<dbReference type="VEuPathDB" id="FungiDB:CPAG_04041"/>
<sequence>MKFAKELEQELVPEWRAKYLDYKLGKKKIKAIARALRALEQAPRTPGRRGFILSGNDSHTPRIGRPGRLQLVSYRGTQSKGPSDNCRSNEEGDAQQITSYFQPHVAVLPETRPLKSPTSRFADHTAGYGSIVTPKSNATRSTGLPSLELPDPALDPNETSFPSCSQMFSGGSLSSGENPTAGRGRGQNGNIPPSILPGPRNVFRPRSGSLPVRPRARKGSFLQRIFTSMDHESPAADPPAEAFFELRNRENELFYFLDSELAKIESFYRVKEEEATDRLGMLKQQLHVMRDMRLEELRTKARSRHQRKSTGTANNDNNDSSAAARWKKPLSRSLTTSSKFAKISKEMDELPTPGSTLHRSHGPEGYRDFVRSQERDVPYRSAKGKLKVALLEFYRGLELLKAYAYLNRKAFRKMNKKYDKVTNARPTGRYMSEKVNKAWFVQSDLVENHLVAVEDLYTRYFERGNRKVAVTKLRGKTRRSQDYSPNSFRNGLLFSAGLVFGIQGLVHAVGHLFNNDDDDDDFDDIRVRTSYLLQIYGGYTLILLHFIFFCLNCRIWTLSKINYVFVFEYDTRHVLDWRQLAEIPCFLVCLLGLVIWLNFGWVNEMYIYWPIVLIGLTIIILFIPAPILYHRSRRWWAYSNWRLMLAGLYPVEFRDFFLGDMYCSQTYAMGNLALFLCLYSAGWSDPAHCNSSHSRAMGFLTTVPSIWRALQCLRRYRDTRNWFPHIVNLGKYSFSIMYYMTLSLYRVNKVESLRATFIAFALVNAIYSSIWDVAMDWSLGNPFSKNPLLRDFLGFRKRWIYYAAMVVDPILRFNWIFYAIFTHDLQHSAILSFIVSLSEVCRRGIWSILRVENEHCTNVCRFRASRDVPLPYDIPTQASVEHMQQPNAAQQRGDGSLIARVPSTRPATGTDVERLGADGLTGVRRRRGSHRSEMHVPSGTLARMGSILANAHAEDFERRKRPGVVGRALDHDAEQVPADETGRGPDVHRRDSSTDEEEEEDEESVSVENDINALDDPCRTSMRSGSMFDDDDDDDNGGLRN</sequence>
<gene>
    <name evidence="10" type="ORF">CPAG_04041</name>
</gene>
<dbReference type="GO" id="GO:0006817">
    <property type="term" value="P:phosphate ion transport"/>
    <property type="evidence" value="ECO:0007669"/>
    <property type="project" value="TreeGrafter"/>
</dbReference>
<organism evidence="10 11">
    <name type="scientific">Coccidioides posadasii RMSCC 3488</name>
    <dbReference type="NCBI Taxonomy" id="454284"/>
    <lineage>
        <taxon>Eukaryota</taxon>
        <taxon>Fungi</taxon>
        <taxon>Dikarya</taxon>
        <taxon>Ascomycota</taxon>
        <taxon>Pezizomycotina</taxon>
        <taxon>Eurotiomycetes</taxon>
        <taxon>Eurotiomycetidae</taxon>
        <taxon>Onygenales</taxon>
        <taxon>Onygenaceae</taxon>
        <taxon>Coccidioides</taxon>
    </lineage>
</organism>
<feature type="region of interest" description="Disordered" evidence="6">
    <location>
        <begin position="132"/>
        <end position="214"/>
    </location>
</feature>